<accession>A0A0E9VWC8</accession>
<name>A0A0E9VWC8_ANGAN</name>
<dbReference type="AlphaFoldDB" id="A0A0E9VWC8"/>
<reference evidence="2" key="1">
    <citation type="submission" date="2014-11" db="EMBL/GenBank/DDBJ databases">
        <authorList>
            <person name="Amaro Gonzalez C."/>
        </authorList>
    </citation>
    <scope>NUCLEOTIDE SEQUENCE</scope>
</reference>
<proteinExistence type="predicted"/>
<protein>
    <submittedName>
        <fullName evidence="2">Uncharacterized protein</fullName>
    </submittedName>
</protein>
<evidence type="ECO:0000256" key="1">
    <source>
        <dbReference type="SAM" id="MobiDB-lite"/>
    </source>
</evidence>
<dbReference type="EMBL" id="GBXM01026235">
    <property type="protein sequence ID" value="JAH82342.1"/>
    <property type="molecule type" value="Transcribed_RNA"/>
</dbReference>
<reference evidence="2" key="2">
    <citation type="journal article" date="2015" name="Fish Shellfish Immunol.">
        <title>Early steps in the European eel (Anguilla anguilla)-Vibrio vulnificus interaction in the gills: Role of the RtxA13 toxin.</title>
        <authorList>
            <person name="Callol A."/>
            <person name="Pajuelo D."/>
            <person name="Ebbesson L."/>
            <person name="Teles M."/>
            <person name="MacKenzie S."/>
            <person name="Amaro C."/>
        </authorList>
    </citation>
    <scope>NUCLEOTIDE SEQUENCE</scope>
</reference>
<feature type="region of interest" description="Disordered" evidence="1">
    <location>
        <begin position="1"/>
        <end position="20"/>
    </location>
</feature>
<organism evidence="2">
    <name type="scientific">Anguilla anguilla</name>
    <name type="common">European freshwater eel</name>
    <name type="synonym">Muraena anguilla</name>
    <dbReference type="NCBI Taxonomy" id="7936"/>
    <lineage>
        <taxon>Eukaryota</taxon>
        <taxon>Metazoa</taxon>
        <taxon>Chordata</taxon>
        <taxon>Craniata</taxon>
        <taxon>Vertebrata</taxon>
        <taxon>Euteleostomi</taxon>
        <taxon>Actinopterygii</taxon>
        <taxon>Neopterygii</taxon>
        <taxon>Teleostei</taxon>
        <taxon>Anguilliformes</taxon>
        <taxon>Anguillidae</taxon>
        <taxon>Anguilla</taxon>
    </lineage>
</organism>
<sequence>MGKDDRPPSSSASSDCDRRR</sequence>
<evidence type="ECO:0000313" key="2">
    <source>
        <dbReference type="EMBL" id="JAH82342.1"/>
    </source>
</evidence>